<dbReference type="Proteomes" id="UP000050488">
    <property type="component" value="Unassembled WGS sequence"/>
</dbReference>
<accession>A0A0N8W0N4</accession>
<reference evidence="1 2" key="1">
    <citation type="submission" date="2015-10" db="EMBL/GenBank/DDBJ databases">
        <title>Corynebacteirum lowii and Corynebacterium oculi species nova, derived from human clinical disease and and emended description of Corynebacterium mastiditis.</title>
        <authorList>
            <person name="Bernard K."/>
            <person name="Pacheco A.L."/>
            <person name="Mcdougall C."/>
            <person name="Burtx T."/>
            <person name="Weibe D."/>
            <person name="Tyler S."/>
            <person name="Olson A.B."/>
            <person name="Cnockaert M."/>
            <person name="Eguchi H."/>
            <person name="Kuwahara T."/>
            <person name="Nakayama-Imaohji H."/>
            <person name="Boudewijins M."/>
            <person name="Van Hoecke F."/>
            <person name="Bernier A.-M."/>
            <person name="Vandamme P."/>
        </authorList>
    </citation>
    <scope>NUCLEOTIDE SEQUENCE [LARGE SCALE GENOMIC DNA]</scope>
    <source>
        <strain evidence="1 2">NML 130206</strain>
    </source>
</reference>
<evidence type="ECO:0000313" key="1">
    <source>
        <dbReference type="EMBL" id="KQB87186.1"/>
    </source>
</evidence>
<dbReference type="OrthoDB" id="4468984at2"/>
<proteinExistence type="predicted"/>
<dbReference type="EMBL" id="LKEV01000001">
    <property type="protein sequence ID" value="KQB87186.1"/>
    <property type="molecule type" value="Genomic_DNA"/>
</dbReference>
<gene>
    <name evidence="1" type="ORF">Clow_00239</name>
</gene>
<dbReference type="RefSeq" id="WP_055175120.1">
    <property type="nucleotide sequence ID" value="NZ_JAUSQY010000001.1"/>
</dbReference>
<comment type="caution">
    <text evidence="1">The sequence shown here is derived from an EMBL/GenBank/DDBJ whole genome shotgun (WGS) entry which is preliminary data.</text>
</comment>
<protein>
    <submittedName>
        <fullName evidence="1">Uncharacterized protein</fullName>
    </submittedName>
</protein>
<organism evidence="1 2">
    <name type="scientific">Corynebacterium lowii</name>
    <dbReference type="NCBI Taxonomy" id="1544413"/>
    <lineage>
        <taxon>Bacteria</taxon>
        <taxon>Bacillati</taxon>
        <taxon>Actinomycetota</taxon>
        <taxon>Actinomycetes</taxon>
        <taxon>Mycobacteriales</taxon>
        <taxon>Corynebacteriaceae</taxon>
        <taxon>Corynebacterium</taxon>
    </lineage>
</organism>
<evidence type="ECO:0000313" key="2">
    <source>
        <dbReference type="Proteomes" id="UP000050488"/>
    </source>
</evidence>
<dbReference type="STRING" id="1544413.Clow_00239"/>
<keyword evidence="2" id="KW-1185">Reference proteome</keyword>
<sequence>MTMIHRADVESHLRALNPETPEEEIEWLYQRMREDLNERSENLAQMMRKQWRETMGRPPSGQEWAQLSQRAMQTAHDQIYEEYLGPISEAISQAQLENEEEEIWEAHYWALESEDGWITDLDKIHDNDEINLQVIDVWPEKSSMWRVYATTYCQRLELLGESLPFFDAPELNARLEKEITAALRAHGVTDVPEAK</sequence>
<dbReference type="AlphaFoldDB" id="A0A0N8W0N4"/>
<name>A0A0N8W0N4_9CORY</name>
<dbReference type="PATRIC" id="fig|1544413.3.peg.241"/>